<name>A0A7X3GYC4_9GAMM</name>
<dbReference type="Proteomes" id="UP000437638">
    <property type="component" value="Unassembled WGS sequence"/>
</dbReference>
<comment type="caution">
    <text evidence="2">The sequence shown here is derived from an EMBL/GenBank/DDBJ whole genome shotgun (WGS) entry which is preliminary data.</text>
</comment>
<dbReference type="PANTHER" id="PTHR39569:SF1">
    <property type="entry name" value="INORGANIC TRIPHOSPHATASE"/>
    <property type="match status" value="1"/>
</dbReference>
<dbReference type="RefSeq" id="WP_160417380.1">
    <property type="nucleotide sequence ID" value="NZ_WTKP01000002.1"/>
</dbReference>
<proteinExistence type="predicted"/>
<reference evidence="2 3" key="1">
    <citation type="submission" date="2019-12" db="EMBL/GenBank/DDBJ databases">
        <title>Halomonas rutogse sp. nov. isolated from two lakes on Tibetan Plateau.</title>
        <authorList>
            <person name="Gao P."/>
        </authorList>
    </citation>
    <scope>NUCLEOTIDE SEQUENCE [LARGE SCALE GENOMIC DNA]</scope>
    <source>
        <strain evidence="2 3">ZH2S</strain>
    </source>
</reference>
<dbReference type="PANTHER" id="PTHR39569">
    <property type="entry name" value="INORGANIC TRIPHOSPHATASE"/>
    <property type="match status" value="1"/>
</dbReference>
<dbReference type="InterPro" id="IPR039013">
    <property type="entry name" value="YgiF"/>
</dbReference>
<accession>A0A7X3GYC4</accession>
<evidence type="ECO:0000259" key="1">
    <source>
        <dbReference type="PROSITE" id="PS51707"/>
    </source>
</evidence>
<sequence>MAKDSRNTREVELKLALAEDGPEALATHTLLASLPCRKQQLTNTYFDTPEGDLEGARMALRLRQVDGRTLQTLKTAGQGGGGMSERGEWEWEVPGGQLDLDSLSALPVMHDWKSAALERLAPRLQTNFTRTTWQLDASGSSMEVALDQGEIRAGSHRASIREAELELVAGNPQALWTVALSLAETVRLRPADMSKAARGNALLQQHWALPEAVTPDQWLQRAIVALDAYHDSTDGYFLRAAHDALRELAHHQALHCKERLLAERLISQLDDSGEFAAAFGQVALKLWRHMALETTPT</sequence>
<evidence type="ECO:0000313" key="2">
    <source>
        <dbReference type="EMBL" id="MWJ27157.1"/>
    </source>
</evidence>
<evidence type="ECO:0000313" key="3">
    <source>
        <dbReference type="Proteomes" id="UP000437638"/>
    </source>
</evidence>
<dbReference type="Gene3D" id="2.40.320.10">
    <property type="entry name" value="Hypothetical Protein Pfu-838710-001"/>
    <property type="match status" value="1"/>
</dbReference>
<dbReference type="GO" id="GO:0046872">
    <property type="term" value="F:metal ion binding"/>
    <property type="evidence" value="ECO:0007669"/>
    <property type="project" value="TreeGrafter"/>
</dbReference>
<protein>
    <submittedName>
        <fullName evidence="2">CYTH domain-containing protein</fullName>
    </submittedName>
</protein>
<dbReference type="SMART" id="SM01118">
    <property type="entry name" value="CYTH"/>
    <property type="match status" value="1"/>
</dbReference>
<dbReference type="Pfam" id="PF01928">
    <property type="entry name" value="CYTH"/>
    <property type="match status" value="1"/>
</dbReference>
<dbReference type="GO" id="GO:0050355">
    <property type="term" value="F:inorganic triphosphate phosphatase activity"/>
    <property type="evidence" value="ECO:0007669"/>
    <property type="project" value="InterPro"/>
</dbReference>
<dbReference type="InterPro" id="IPR033469">
    <property type="entry name" value="CYTH-like_dom_sf"/>
</dbReference>
<dbReference type="EMBL" id="WTKP01000002">
    <property type="protein sequence ID" value="MWJ27157.1"/>
    <property type="molecule type" value="Genomic_DNA"/>
</dbReference>
<gene>
    <name evidence="2" type="ORF">GPM19_02880</name>
</gene>
<organism evidence="2 3">
    <name type="scientific">Vreelandella zhuhanensis</name>
    <dbReference type="NCBI Taxonomy" id="2684210"/>
    <lineage>
        <taxon>Bacteria</taxon>
        <taxon>Pseudomonadati</taxon>
        <taxon>Pseudomonadota</taxon>
        <taxon>Gammaproteobacteria</taxon>
        <taxon>Oceanospirillales</taxon>
        <taxon>Halomonadaceae</taxon>
        <taxon>Vreelandella</taxon>
    </lineage>
</organism>
<keyword evidence="3" id="KW-1185">Reference proteome</keyword>
<dbReference type="AlphaFoldDB" id="A0A7X3GYC4"/>
<feature type="domain" description="CYTH" evidence="1">
    <location>
        <begin position="8"/>
        <end position="206"/>
    </location>
</feature>
<dbReference type="InterPro" id="IPR023577">
    <property type="entry name" value="CYTH_domain"/>
</dbReference>
<dbReference type="CDD" id="cd07756">
    <property type="entry name" value="CYTH-like_Pase_CHAD"/>
    <property type="match status" value="1"/>
</dbReference>
<dbReference type="SUPFAM" id="SSF55154">
    <property type="entry name" value="CYTH-like phosphatases"/>
    <property type="match status" value="1"/>
</dbReference>
<dbReference type="PROSITE" id="PS51707">
    <property type="entry name" value="CYTH"/>
    <property type="match status" value="1"/>
</dbReference>